<dbReference type="RefSeq" id="WP_002956762.1">
    <property type="nucleotide sequence ID" value="NC_020555.1"/>
</dbReference>
<feature type="transmembrane region" description="Helical" evidence="1">
    <location>
        <begin position="33"/>
        <end position="56"/>
    </location>
</feature>
<organism evidence="2 3">
    <name type="scientific">Helicobacter cinaedi CCUG 18818 = ATCC BAA-847</name>
    <dbReference type="NCBI Taxonomy" id="537971"/>
    <lineage>
        <taxon>Bacteria</taxon>
        <taxon>Pseudomonadati</taxon>
        <taxon>Campylobacterota</taxon>
        <taxon>Epsilonproteobacteria</taxon>
        <taxon>Campylobacterales</taxon>
        <taxon>Helicobacteraceae</taxon>
        <taxon>Helicobacter</taxon>
    </lineage>
</organism>
<keyword evidence="1" id="KW-0812">Transmembrane</keyword>
<sequence length="59" mass="6567">MSYSSQVLLRLSTLCPLTRGQGSLIQPLNQSPFVFYAIARFFVLALPFGAYMAYALSFV</sequence>
<evidence type="ECO:0000256" key="1">
    <source>
        <dbReference type="SAM" id="Phobius"/>
    </source>
</evidence>
<evidence type="ECO:0000313" key="2">
    <source>
        <dbReference type="EMBL" id="EFR46888.1"/>
    </source>
</evidence>
<evidence type="ECO:0000313" key="3">
    <source>
        <dbReference type="Proteomes" id="UP000005755"/>
    </source>
</evidence>
<dbReference type="EMBL" id="DS990392">
    <property type="protein sequence ID" value="EFR46888.1"/>
    <property type="molecule type" value="Genomic_DNA"/>
</dbReference>
<name>A0ABN0BBZ3_9HELI</name>
<proteinExistence type="predicted"/>
<protein>
    <submittedName>
        <fullName evidence="2">Uncharacterized protein</fullName>
    </submittedName>
</protein>
<keyword evidence="1" id="KW-0472">Membrane</keyword>
<dbReference type="Proteomes" id="UP000005755">
    <property type="component" value="Unassembled WGS sequence"/>
</dbReference>
<gene>
    <name evidence="2" type="ORF">HCCG_01435</name>
</gene>
<reference evidence="3" key="1">
    <citation type="journal article" date="2014" name="Genome Announc.">
        <title>Draft genome sequences of six enterohepatic helicobacter species isolated from humans and one from rhesus macaques.</title>
        <authorList>
            <person name="Shen Z."/>
            <person name="Sheh A."/>
            <person name="Young S.K."/>
            <person name="Abouelliel A."/>
            <person name="Ward D.V."/>
            <person name="Earl A.M."/>
            <person name="Fox J.G."/>
        </authorList>
    </citation>
    <scope>NUCLEOTIDE SEQUENCE [LARGE SCALE GENOMIC DNA]</scope>
    <source>
        <strain evidence="3">CCUG 18818</strain>
    </source>
</reference>
<keyword evidence="1" id="KW-1133">Transmembrane helix</keyword>
<keyword evidence="3" id="KW-1185">Reference proteome</keyword>
<accession>A0ABN0BBZ3</accession>